<organism evidence="2 3">
    <name type="scientific">Jeotgalibaca ciconiae</name>
    <dbReference type="NCBI Taxonomy" id="2496265"/>
    <lineage>
        <taxon>Bacteria</taxon>
        <taxon>Bacillati</taxon>
        <taxon>Bacillota</taxon>
        <taxon>Bacilli</taxon>
        <taxon>Lactobacillales</taxon>
        <taxon>Carnobacteriaceae</taxon>
        <taxon>Jeotgalibaca</taxon>
    </lineage>
</organism>
<name>A0A3S9HD86_9LACT</name>
<sequence>MIEKNWLLPIIIIILIGIILYGWQRNIRYEEMAKSLSSIPFVDSILVKDAKNEEKILNLTQEDPIFDELKNIYQTYYDLDWSQRKLLNGEPLFYVEYLVEDEKRHTVSIYQIDNEQISLIPEDQWTGTRTITYNYLNSDNTRPYILVIEKLNQIISFSEGTKKLINDLEDIMGNR</sequence>
<dbReference type="OrthoDB" id="9802640at2"/>
<keyword evidence="3" id="KW-1185">Reference proteome</keyword>
<dbReference type="Proteomes" id="UP000273326">
    <property type="component" value="Chromosome"/>
</dbReference>
<keyword evidence="1" id="KW-1133">Transmembrane helix</keyword>
<reference evidence="3" key="1">
    <citation type="submission" date="2018-12" db="EMBL/GenBank/DDBJ databases">
        <title>Complete genome sequencing of Jeotgalibaca sp. H21T32.</title>
        <authorList>
            <person name="Bae J.-W."/>
            <person name="Lee S.-Y."/>
        </authorList>
    </citation>
    <scope>NUCLEOTIDE SEQUENCE [LARGE SCALE GENOMIC DNA]</scope>
    <source>
        <strain evidence="3">H21T32</strain>
    </source>
</reference>
<evidence type="ECO:0000313" key="2">
    <source>
        <dbReference type="EMBL" id="AZP05304.1"/>
    </source>
</evidence>
<protein>
    <submittedName>
        <fullName evidence="2">Uncharacterized protein</fullName>
    </submittedName>
</protein>
<dbReference type="AlphaFoldDB" id="A0A3S9HD86"/>
<proteinExistence type="predicted"/>
<accession>A0A3S9HD86</accession>
<evidence type="ECO:0000256" key="1">
    <source>
        <dbReference type="SAM" id="Phobius"/>
    </source>
</evidence>
<dbReference type="RefSeq" id="WP_126111564.1">
    <property type="nucleotide sequence ID" value="NZ_CP034465.1"/>
</dbReference>
<evidence type="ECO:0000313" key="3">
    <source>
        <dbReference type="Proteomes" id="UP000273326"/>
    </source>
</evidence>
<gene>
    <name evidence="2" type="ORF">EJN90_12000</name>
</gene>
<keyword evidence="1" id="KW-0812">Transmembrane</keyword>
<feature type="transmembrane region" description="Helical" evidence="1">
    <location>
        <begin position="6"/>
        <end position="23"/>
    </location>
</feature>
<dbReference type="KEGG" id="jeh:EJN90_12000"/>
<dbReference type="EMBL" id="CP034465">
    <property type="protein sequence ID" value="AZP05304.1"/>
    <property type="molecule type" value="Genomic_DNA"/>
</dbReference>
<keyword evidence="1" id="KW-0472">Membrane</keyword>